<dbReference type="Gene3D" id="3.40.50.12780">
    <property type="entry name" value="N-terminal domain of ligase-like"/>
    <property type="match status" value="1"/>
</dbReference>
<dbReference type="SUPFAM" id="SSF56801">
    <property type="entry name" value="Acetyl-CoA synthetase-like"/>
    <property type="match status" value="1"/>
</dbReference>
<gene>
    <name evidence="1" type="ORF">I41_34470</name>
</gene>
<dbReference type="KEGG" id="llh:I41_34470"/>
<keyword evidence="2" id="KW-1185">Reference proteome</keyword>
<name>A0A517U0V7_9BACT</name>
<evidence type="ECO:0000313" key="1">
    <source>
        <dbReference type="EMBL" id="QDT74252.1"/>
    </source>
</evidence>
<evidence type="ECO:0008006" key="3">
    <source>
        <dbReference type="Google" id="ProtNLM"/>
    </source>
</evidence>
<reference evidence="1 2" key="1">
    <citation type="submission" date="2019-02" db="EMBL/GenBank/DDBJ databases">
        <title>Deep-cultivation of Planctomycetes and their phenomic and genomic characterization uncovers novel biology.</title>
        <authorList>
            <person name="Wiegand S."/>
            <person name="Jogler M."/>
            <person name="Boedeker C."/>
            <person name="Pinto D."/>
            <person name="Vollmers J."/>
            <person name="Rivas-Marin E."/>
            <person name="Kohn T."/>
            <person name="Peeters S.H."/>
            <person name="Heuer A."/>
            <person name="Rast P."/>
            <person name="Oberbeckmann S."/>
            <person name="Bunk B."/>
            <person name="Jeske O."/>
            <person name="Meyerdierks A."/>
            <person name="Storesund J.E."/>
            <person name="Kallscheuer N."/>
            <person name="Luecker S."/>
            <person name="Lage O.M."/>
            <person name="Pohl T."/>
            <person name="Merkel B.J."/>
            <person name="Hornburger P."/>
            <person name="Mueller R.-W."/>
            <person name="Bruemmer F."/>
            <person name="Labrenz M."/>
            <person name="Spormann A.M."/>
            <person name="Op den Camp H."/>
            <person name="Overmann J."/>
            <person name="Amann R."/>
            <person name="Jetten M.S.M."/>
            <person name="Mascher T."/>
            <person name="Medema M.H."/>
            <person name="Devos D.P."/>
            <person name="Kaster A.-K."/>
            <person name="Ovreas L."/>
            <person name="Rohde M."/>
            <person name="Galperin M.Y."/>
            <person name="Jogler C."/>
        </authorList>
    </citation>
    <scope>NUCLEOTIDE SEQUENCE [LARGE SCALE GENOMIC DNA]</scope>
    <source>
        <strain evidence="1 2">I41</strain>
    </source>
</reference>
<evidence type="ECO:0000313" key="2">
    <source>
        <dbReference type="Proteomes" id="UP000317909"/>
    </source>
</evidence>
<organism evidence="1 2">
    <name type="scientific">Lacipirellula limnantheis</name>
    <dbReference type="NCBI Taxonomy" id="2528024"/>
    <lineage>
        <taxon>Bacteria</taxon>
        <taxon>Pseudomonadati</taxon>
        <taxon>Planctomycetota</taxon>
        <taxon>Planctomycetia</taxon>
        <taxon>Pirellulales</taxon>
        <taxon>Lacipirellulaceae</taxon>
        <taxon>Lacipirellula</taxon>
    </lineage>
</organism>
<dbReference type="AlphaFoldDB" id="A0A517U0V7"/>
<dbReference type="RefSeq" id="WP_145434019.1">
    <property type="nucleotide sequence ID" value="NZ_CP036339.1"/>
</dbReference>
<proteinExistence type="predicted"/>
<protein>
    <recommendedName>
        <fullName evidence="3">AMP-binding enzyme</fullName>
    </recommendedName>
</protein>
<sequence>MASDGDLSAAASAARAALDAHTVETVAWHFHDSTGCPFWLEKKRELKFDPLTEIKSYDDLKKFPAFEDEWLRGGPVRRWVPKGLADKPVYVFETGGTTGIPKSRIAIDDFRTDYSNFSDTLPDKYFPKGSNWLMLGPSGPRRLRLAVEHLAQHRGGICFCIDLDPRWVIKLIKKGWMEHLEAYKKHCIDQAITILGAGHDVKCMFGTPKLIEALCLALEEKGTSLAEQGITGIFSGGTEFTPQWTRFCVEELFGGPPEKSGIYMTPTYGNTLMGLACSKPVTKEDGYKISYYAPQPRAVVEVVEFDDYDKVVEYGATGRVKLTTLTKEFFVPGFLERDEGEREKPFAKYPWDGVSGVRPFHELADATTVGVY</sequence>
<dbReference type="OrthoDB" id="179194at2"/>
<accession>A0A517U0V7</accession>
<dbReference type="EMBL" id="CP036339">
    <property type="protein sequence ID" value="QDT74252.1"/>
    <property type="molecule type" value="Genomic_DNA"/>
</dbReference>
<dbReference type="InterPro" id="IPR042099">
    <property type="entry name" value="ANL_N_sf"/>
</dbReference>
<dbReference type="Proteomes" id="UP000317909">
    <property type="component" value="Chromosome"/>
</dbReference>